<proteinExistence type="predicted"/>
<reference evidence="3 4" key="1">
    <citation type="submission" date="2015-01" db="EMBL/GenBank/DDBJ databases">
        <title>Evolution of Trichinella species and genotypes.</title>
        <authorList>
            <person name="Korhonen P.K."/>
            <person name="Edoardo P."/>
            <person name="Giuseppe L.R."/>
            <person name="Gasser R.B."/>
        </authorList>
    </citation>
    <scope>NUCLEOTIDE SEQUENCE [LARGE SCALE GENOMIC DNA]</scope>
    <source>
        <strain evidence="1">ISS141</strain>
        <strain evidence="2">ISS470</strain>
    </source>
</reference>
<dbReference type="EMBL" id="JYDT01000001">
    <property type="protein sequence ID" value="KRY93658.1"/>
    <property type="molecule type" value="Genomic_DNA"/>
</dbReference>
<dbReference type="OrthoDB" id="10340861at2759"/>
<protein>
    <recommendedName>
        <fullName evidence="5">FLYWCH-type domain-containing protein</fullName>
    </recommendedName>
</protein>
<sequence>MADIPELCLVLNRCGGMSLVHEGRAFKLKRADRKKYWKCSKCYMDKPGCDIGDQTE</sequence>
<name>A0A0V1G5R1_TRIPS</name>
<dbReference type="EMBL" id="JYDU01000001">
    <property type="protein sequence ID" value="KRY02035.1"/>
    <property type="molecule type" value="Genomic_DNA"/>
</dbReference>
<comment type="caution">
    <text evidence="2">The sequence shown here is derived from an EMBL/GenBank/DDBJ whole genome shotgun (WGS) entry which is preliminary data.</text>
</comment>
<evidence type="ECO:0008006" key="5">
    <source>
        <dbReference type="Google" id="ProtNLM"/>
    </source>
</evidence>
<evidence type="ECO:0000313" key="1">
    <source>
        <dbReference type="EMBL" id="KRY02035.1"/>
    </source>
</evidence>
<accession>A0A0V1G5R1</accession>
<keyword evidence="4" id="KW-1185">Reference proteome</keyword>
<dbReference type="AlphaFoldDB" id="A0A0V1G5R1"/>
<evidence type="ECO:0000313" key="4">
    <source>
        <dbReference type="Proteomes" id="UP000054995"/>
    </source>
</evidence>
<organism evidence="2 4">
    <name type="scientific">Trichinella pseudospiralis</name>
    <name type="common">Parasitic roundworm</name>
    <dbReference type="NCBI Taxonomy" id="6337"/>
    <lineage>
        <taxon>Eukaryota</taxon>
        <taxon>Metazoa</taxon>
        <taxon>Ecdysozoa</taxon>
        <taxon>Nematoda</taxon>
        <taxon>Enoplea</taxon>
        <taxon>Dorylaimia</taxon>
        <taxon>Trichinellida</taxon>
        <taxon>Trichinellidae</taxon>
        <taxon>Trichinella</taxon>
    </lineage>
</organism>
<evidence type="ECO:0000313" key="3">
    <source>
        <dbReference type="Proteomes" id="UP000054815"/>
    </source>
</evidence>
<dbReference type="Proteomes" id="UP000054815">
    <property type="component" value="Unassembled WGS sequence"/>
</dbReference>
<gene>
    <name evidence="2" type="ORF">T4D_10933</name>
    <name evidence="1" type="ORF">T4E_11598</name>
</gene>
<dbReference type="Proteomes" id="UP000054995">
    <property type="component" value="Unassembled WGS sequence"/>
</dbReference>
<evidence type="ECO:0000313" key="2">
    <source>
        <dbReference type="EMBL" id="KRY93658.1"/>
    </source>
</evidence>